<accession>A0A1F6MD70</accession>
<organism evidence="1 2">
    <name type="scientific">Candidatus Magasanikbacteria bacterium RIFCSPHIGHO2_01_FULL_47_8</name>
    <dbReference type="NCBI Taxonomy" id="1798673"/>
    <lineage>
        <taxon>Bacteria</taxon>
        <taxon>Candidatus Magasanikiibacteriota</taxon>
    </lineage>
</organism>
<dbReference type="EMBL" id="MFPU01000034">
    <property type="protein sequence ID" value="OGH69591.1"/>
    <property type="molecule type" value="Genomic_DNA"/>
</dbReference>
<proteinExistence type="predicted"/>
<dbReference type="AlphaFoldDB" id="A0A1F6MD70"/>
<sequence>MSRNIVRTRGSKIFEVLYLIFGDTAIEIPDNKGVAIVELRILYSLEQLQELFESEPLAFRSLEHFETVKTNAATCLPVQSPNPPERVIGPGLAPLIMGLERLVADEPDGTLSSDPNKVFN</sequence>
<gene>
    <name evidence="1" type="ORF">A2754_00335</name>
</gene>
<dbReference type="Proteomes" id="UP000177953">
    <property type="component" value="Unassembled WGS sequence"/>
</dbReference>
<comment type="caution">
    <text evidence="1">The sequence shown here is derived from an EMBL/GenBank/DDBJ whole genome shotgun (WGS) entry which is preliminary data.</text>
</comment>
<evidence type="ECO:0000313" key="2">
    <source>
        <dbReference type="Proteomes" id="UP000177953"/>
    </source>
</evidence>
<protein>
    <submittedName>
        <fullName evidence="1">Uncharacterized protein</fullName>
    </submittedName>
</protein>
<reference evidence="1 2" key="1">
    <citation type="journal article" date="2016" name="Nat. Commun.">
        <title>Thousands of microbial genomes shed light on interconnected biogeochemical processes in an aquifer system.</title>
        <authorList>
            <person name="Anantharaman K."/>
            <person name="Brown C.T."/>
            <person name="Hug L.A."/>
            <person name="Sharon I."/>
            <person name="Castelle C.J."/>
            <person name="Probst A.J."/>
            <person name="Thomas B.C."/>
            <person name="Singh A."/>
            <person name="Wilkins M.J."/>
            <person name="Karaoz U."/>
            <person name="Brodie E.L."/>
            <person name="Williams K.H."/>
            <person name="Hubbard S.S."/>
            <person name="Banfield J.F."/>
        </authorList>
    </citation>
    <scope>NUCLEOTIDE SEQUENCE [LARGE SCALE GENOMIC DNA]</scope>
</reference>
<name>A0A1F6MD70_9BACT</name>
<evidence type="ECO:0000313" key="1">
    <source>
        <dbReference type="EMBL" id="OGH69591.1"/>
    </source>
</evidence>